<gene>
    <name evidence="3" type="ORF">E4633_11455</name>
    <name evidence="2" type="ORF">E4633_15845</name>
</gene>
<sequence length="85" mass="9154">MRNPGCRPPCREQRRSKPCSGPGFSSETTSSAAWHEAGLSGELGAVSCDLRQEGLNMLRLAEAHQQAQNPLSASSRQARTVLGQF</sequence>
<feature type="compositionally biased region" description="Polar residues" evidence="1">
    <location>
        <begin position="66"/>
        <end position="78"/>
    </location>
</feature>
<feature type="region of interest" description="Disordered" evidence="1">
    <location>
        <begin position="1"/>
        <end position="35"/>
    </location>
</feature>
<feature type="compositionally biased region" description="Polar residues" evidence="1">
    <location>
        <begin position="23"/>
        <end position="32"/>
    </location>
</feature>
<feature type="region of interest" description="Disordered" evidence="1">
    <location>
        <begin position="66"/>
        <end position="85"/>
    </location>
</feature>
<evidence type="ECO:0000256" key="1">
    <source>
        <dbReference type="SAM" id="MobiDB-lite"/>
    </source>
</evidence>
<proteinExistence type="predicted"/>
<dbReference type="EMBL" id="SRSC01000004">
    <property type="protein sequence ID" value="TGU70476.1"/>
    <property type="molecule type" value="Genomic_DNA"/>
</dbReference>
<dbReference type="RefSeq" id="WP_135870364.1">
    <property type="nucleotide sequence ID" value="NZ_SRSC01000002.1"/>
</dbReference>
<protein>
    <submittedName>
        <fullName evidence="2">Uncharacterized protein</fullName>
    </submittedName>
</protein>
<name>A0A4S1CC11_9BACT</name>
<evidence type="ECO:0000313" key="2">
    <source>
        <dbReference type="EMBL" id="TGU70476.1"/>
    </source>
</evidence>
<comment type="caution">
    <text evidence="2">The sequence shown here is derived from an EMBL/GenBank/DDBJ whole genome shotgun (WGS) entry which is preliminary data.</text>
</comment>
<dbReference type="AlphaFoldDB" id="A0A4S1CC11"/>
<dbReference type="Proteomes" id="UP000306416">
    <property type="component" value="Unassembled WGS sequence"/>
</dbReference>
<keyword evidence="4" id="KW-1185">Reference proteome</keyword>
<reference evidence="2 4" key="1">
    <citation type="submission" date="2019-04" db="EMBL/GenBank/DDBJ databases">
        <title>Geobacter oryzae sp. nov., ferric-reducing bacteria isolated from paddy soil.</title>
        <authorList>
            <person name="Xu Z."/>
            <person name="Masuda Y."/>
            <person name="Itoh H."/>
            <person name="Senoo K."/>
        </authorList>
    </citation>
    <scope>NUCLEOTIDE SEQUENCE [LARGE SCALE GENOMIC DNA]</scope>
    <source>
        <strain evidence="2 4">Red111</strain>
    </source>
</reference>
<evidence type="ECO:0000313" key="3">
    <source>
        <dbReference type="EMBL" id="TGU72896.1"/>
    </source>
</evidence>
<evidence type="ECO:0000313" key="4">
    <source>
        <dbReference type="Proteomes" id="UP000306416"/>
    </source>
</evidence>
<organism evidence="2 4">
    <name type="scientific">Geomonas terrae</name>
    <dbReference type="NCBI Taxonomy" id="2562681"/>
    <lineage>
        <taxon>Bacteria</taxon>
        <taxon>Pseudomonadati</taxon>
        <taxon>Thermodesulfobacteriota</taxon>
        <taxon>Desulfuromonadia</taxon>
        <taxon>Geobacterales</taxon>
        <taxon>Geobacteraceae</taxon>
        <taxon>Geomonas</taxon>
    </lineage>
</organism>
<accession>A0A4S1CC11</accession>
<dbReference type="EMBL" id="SRSC01000002">
    <property type="protein sequence ID" value="TGU72896.1"/>
    <property type="molecule type" value="Genomic_DNA"/>
</dbReference>